<evidence type="ECO:0000313" key="4">
    <source>
        <dbReference type="EMBL" id="TLP76862.1"/>
    </source>
</evidence>
<accession>A0A5R9ADJ4</accession>
<proteinExistence type="predicted"/>
<feature type="domain" description="HTH tetR-type" evidence="3">
    <location>
        <begin position="15"/>
        <end position="75"/>
    </location>
</feature>
<evidence type="ECO:0000259" key="3">
    <source>
        <dbReference type="PROSITE" id="PS50977"/>
    </source>
</evidence>
<dbReference type="RefSeq" id="WP_138170005.1">
    <property type="nucleotide sequence ID" value="NZ_VAWA01000006.1"/>
</dbReference>
<dbReference type="PANTHER" id="PTHR30055">
    <property type="entry name" value="HTH-TYPE TRANSCRIPTIONAL REGULATOR RUTR"/>
    <property type="match status" value="1"/>
</dbReference>
<dbReference type="SUPFAM" id="SSF46689">
    <property type="entry name" value="Homeodomain-like"/>
    <property type="match status" value="1"/>
</dbReference>
<feature type="DNA-binding region" description="H-T-H motif" evidence="2">
    <location>
        <begin position="38"/>
        <end position="57"/>
    </location>
</feature>
<sequence>MPEPPPKTRRQTEKEQRYRDLLEAAGRLFGTYGYASVALDDIGSQVGVSGQAIYRHFRGKQDLLGRLLLDSSSKLLAGGRRIHQQHPEAQEQLEQLIDFHVAFALESPEIIRVQEQEMPQLVDADRSAVRQMQREYLEIWSGVIARLHPEIDSIELRTRIHGGFGLINSTAHSMKHAYRRPPTGDEVAAIAPTLAAMARAALRCRVPRSEE</sequence>
<dbReference type="PANTHER" id="PTHR30055:SF237">
    <property type="entry name" value="TRANSCRIPTIONAL REPRESSOR MCE3R"/>
    <property type="match status" value="1"/>
</dbReference>
<gene>
    <name evidence="4" type="ORF">FEF27_06325</name>
</gene>
<dbReference type="AlphaFoldDB" id="A0A5R9ADJ4"/>
<dbReference type="Proteomes" id="UP000306544">
    <property type="component" value="Unassembled WGS sequence"/>
</dbReference>
<keyword evidence="1 2" id="KW-0238">DNA-binding</keyword>
<dbReference type="OrthoDB" id="9179041at2"/>
<dbReference type="InterPro" id="IPR041490">
    <property type="entry name" value="KstR2_TetR_C"/>
</dbReference>
<evidence type="ECO:0000256" key="1">
    <source>
        <dbReference type="ARBA" id="ARBA00023125"/>
    </source>
</evidence>
<dbReference type="GO" id="GO:0000976">
    <property type="term" value="F:transcription cis-regulatory region binding"/>
    <property type="evidence" value="ECO:0007669"/>
    <property type="project" value="TreeGrafter"/>
</dbReference>
<evidence type="ECO:0000313" key="5">
    <source>
        <dbReference type="Proteomes" id="UP000306544"/>
    </source>
</evidence>
<keyword evidence="5" id="KW-1185">Reference proteome</keyword>
<dbReference type="InterPro" id="IPR050109">
    <property type="entry name" value="HTH-type_TetR-like_transc_reg"/>
</dbReference>
<protein>
    <submittedName>
        <fullName evidence="4">TetR/AcrR family transcriptional regulator</fullName>
    </submittedName>
</protein>
<evidence type="ECO:0000256" key="2">
    <source>
        <dbReference type="PROSITE-ProRule" id="PRU00335"/>
    </source>
</evidence>
<name>A0A5R9ADJ4_9MICC</name>
<dbReference type="Pfam" id="PF00440">
    <property type="entry name" value="TetR_N"/>
    <property type="match status" value="1"/>
</dbReference>
<dbReference type="PROSITE" id="PS50977">
    <property type="entry name" value="HTH_TETR_2"/>
    <property type="match status" value="1"/>
</dbReference>
<dbReference type="PRINTS" id="PR00455">
    <property type="entry name" value="HTHTETR"/>
</dbReference>
<comment type="caution">
    <text evidence="4">The sequence shown here is derived from an EMBL/GenBank/DDBJ whole genome shotgun (WGS) entry which is preliminary data.</text>
</comment>
<dbReference type="InterPro" id="IPR009057">
    <property type="entry name" value="Homeodomain-like_sf"/>
</dbReference>
<dbReference type="Gene3D" id="1.10.10.60">
    <property type="entry name" value="Homeodomain-like"/>
    <property type="match status" value="1"/>
</dbReference>
<dbReference type="Gene3D" id="1.10.357.10">
    <property type="entry name" value="Tetracycline Repressor, domain 2"/>
    <property type="match status" value="1"/>
</dbReference>
<dbReference type="InterPro" id="IPR036271">
    <property type="entry name" value="Tet_transcr_reg_TetR-rel_C_sf"/>
</dbReference>
<dbReference type="InterPro" id="IPR001647">
    <property type="entry name" value="HTH_TetR"/>
</dbReference>
<dbReference type="GO" id="GO:0003700">
    <property type="term" value="F:DNA-binding transcription factor activity"/>
    <property type="evidence" value="ECO:0007669"/>
    <property type="project" value="TreeGrafter"/>
</dbReference>
<reference evidence="4 5" key="1">
    <citation type="submission" date="2019-05" db="EMBL/GenBank/DDBJ databases">
        <title>Nesterenkonia sp. GY239, isolated from the Southern Atlantic Ocean.</title>
        <authorList>
            <person name="Zhang G."/>
        </authorList>
    </citation>
    <scope>NUCLEOTIDE SEQUENCE [LARGE SCALE GENOMIC DNA]</scope>
    <source>
        <strain evidence="4 5">GY239</strain>
    </source>
</reference>
<organism evidence="4 5">
    <name type="scientific">Nesterenkonia sphaerica</name>
    <dbReference type="NCBI Taxonomy" id="1804988"/>
    <lineage>
        <taxon>Bacteria</taxon>
        <taxon>Bacillati</taxon>
        <taxon>Actinomycetota</taxon>
        <taxon>Actinomycetes</taxon>
        <taxon>Micrococcales</taxon>
        <taxon>Micrococcaceae</taxon>
        <taxon>Nesterenkonia</taxon>
    </lineage>
</organism>
<dbReference type="EMBL" id="VAWA01000006">
    <property type="protein sequence ID" value="TLP76862.1"/>
    <property type="molecule type" value="Genomic_DNA"/>
</dbReference>
<dbReference type="SUPFAM" id="SSF48498">
    <property type="entry name" value="Tetracyclin repressor-like, C-terminal domain"/>
    <property type="match status" value="1"/>
</dbReference>
<dbReference type="Pfam" id="PF17932">
    <property type="entry name" value="TetR_C_24"/>
    <property type="match status" value="1"/>
</dbReference>